<organism evidence="5">
    <name type="scientific">marine sediment metagenome</name>
    <dbReference type="NCBI Taxonomy" id="412755"/>
    <lineage>
        <taxon>unclassified sequences</taxon>
        <taxon>metagenomes</taxon>
        <taxon>ecological metagenomes</taxon>
    </lineage>
</organism>
<evidence type="ECO:0000256" key="4">
    <source>
        <dbReference type="ARBA" id="ARBA00022777"/>
    </source>
</evidence>
<protein>
    <submittedName>
        <fullName evidence="5">Uncharacterized protein</fullName>
    </submittedName>
</protein>
<keyword evidence="3" id="KW-0547">Nucleotide-binding</keyword>
<dbReference type="Pfam" id="PF03618">
    <property type="entry name" value="Kinase-PPPase"/>
    <property type="match status" value="1"/>
</dbReference>
<dbReference type="GO" id="GO:0005524">
    <property type="term" value="F:ATP binding"/>
    <property type="evidence" value="ECO:0007669"/>
    <property type="project" value="InterPro"/>
</dbReference>
<keyword evidence="4" id="KW-0418">Kinase</keyword>
<reference evidence="5" key="1">
    <citation type="journal article" date="2014" name="Front. Microbiol.">
        <title>High frequency of phylogenetically diverse reductive dehalogenase-homologous genes in deep subseafloor sedimentary metagenomes.</title>
        <authorList>
            <person name="Kawai M."/>
            <person name="Futagami T."/>
            <person name="Toyoda A."/>
            <person name="Takaki Y."/>
            <person name="Nishi S."/>
            <person name="Hori S."/>
            <person name="Arai W."/>
            <person name="Tsubouchi T."/>
            <person name="Morono Y."/>
            <person name="Uchiyama I."/>
            <person name="Ito T."/>
            <person name="Fujiyama A."/>
            <person name="Inagaki F."/>
            <person name="Takami H."/>
        </authorList>
    </citation>
    <scope>NUCLEOTIDE SEQUENCE</scope>
    <source>
        <strain evidence="5">Expedition CK06-06</strain>
    </source>
</reference>
<comment type="caution">
    <text evidence="5">The sequence shown here is derived from an EMBL/GenBank/DDBJ whole genome shotgun (WGS) entry which is preliminary data.</text>
</comment>
<dbReference type="PANTHER" id="PTHR31756:SF3">
    <property type="entry name" value="PYRUVATE, PHOSPHATE DIKINASE REGULATORY PROTEIN 1, CHLOROPLASTIC"/>
    <property type="match status" value="1"/>
</dbReference>
<proteinExistence type="predicted"/>
<name>X1D8S3_9ZZZZ</name>
<keyword evidence="1" id="KW-0723">Serine/threonine-protein kinase</keyword>
<evidence type="ECO:0000256" key="1">
    <source>
        <dbReference type="ARBA" id="ARBA00022527"/>
    </source>
</evidence>
<dbReference type="PANTHER" id="PTHR31756">
    <property type="entry name" value="PYRUVATE, PHOSPHATE DIKINASE REGULATORY PROTEIN 1, CHLOROPLASTIC"/>
    <property type="match status" value="1"/>
</dbReference>
<dbReference type="InterPro" id="IPR005177">
    <property type="entry name" value="Kinase-pyrophosphorylase"/>
</dbReference>
<accession>X1D8S3</accession>
<evidence type="ECO:0000256" key="2">
    <source>
        <dbReference type="ARBA" id="ARBA00022679"/>
    </source>
</evidence>
<evidence type="ECO:0000313" key="5">
    <source>
        <dbReference type="EMBL" id="GAH17166.1"/>
    </source>
</evidence>
<dbReference type="EMBL" id="BART01031754">
    <property type="protein sequence ID" value="GAH17166.1"/>
    <property type="molecule type" value="Genomic_DNA"/>
</dbReference>
<dbReference type="AlphaFoldDB" id="X1D8S3"/>
<evidence type="ECO:0000256" key="3">
    <source>
        <dbReference type="ARBA" id="ARBA00022741"/>
    </source>
</evidence>
<keyword evidence="2" id="KW-0808">Transferase</keyword>
<sequence>MVDRKIRELLVNRCREFGIMEFDLVGNLFNYLTFILKQEPLNEPGLFRKMNLEYIDRIEAIEYTIASDDGLNPTSIHDADIVLTGISRTGKTPTSMYMAMLGWKVANVPLVQGIEPPEGLFQVDPHRVFGLDISTNRLVTHRKKRLSDFGYDDSTSYIDPRTIRYELDYAMSIFRKGGFSVIKVTNKPIESVGQRDHRDTRIALQGAV</sequence>
<dbReference type="GO" id="GO:0004674">
    <property type="term" value="F:protein serine/threonine kinase activity"/>
    <property type="evidence" value="ECO:0007669"/>
    <property type="project" value="UniProtKB-KW"/>
</dbReference>
<gene>
    <name evidence="5" type="ORF">S01H4_55081</name>
</gene>